<geneLocation type="plasmid" evidence="2 3">
    <name>pRgalR602a</name>
</geneLocation>
<accession>A0A0B4XAD6</accession>
<proteinExistence type="predicted"/>
<keyword evidence="3" id="KW-1185">Reference proteome</keyword>
<dbReference type="Proteomes" id="UP000031368">
    <property type="component" value="Plasmid pRgalR602a"/>
</dbReference>
<protein>
    <submittedName>
        <fullName evidence="2">Uncharacterized protein</fullName>
    </submittedName>
</protein>
<evidence type="ECO:0000256" key="1">
    <source>
        <dbReference type="SAM" id="MobiDB-lite"/>
    </source>
</evidence>
<dbReference type="HOGENOM" id="CLU_2303729_0_0_5"/>
<dbReference type="EMBL" id="CP006878">
    <property type="protein sequence ID" value="AJD43482.1"/>
    <property type="molecule type" value="Genomic_DNA"/>
</dbReference>
<sequence length="100" mass="11179">MEGLDDRVALSAFDAWRLECSVCPNRNGRLHRSGCDDHSMTGHSIALWSWLDGEGRQIVEPLTDLRHVTCVYNFRASSNQPISSKPTRHPDKGMAALLTD</sequence>
<dbReference type="KEGG" id="rga:RGR602_PA00137"/>
<dbReference type="AlphaFoldDB" id="A0A0B4XAD6"/>
<name>A0A0B4XAD6_9HYPH</name>
<evidence type="ECO:0000313" key="3">
    <source>
        <dbReference type="Proteomes" id="UP000031368"/>
    </source>
</evidence>
<keyword evidence="2" id="KW-0614">Plasmid</keyword>
<gene>
    <name evidence="2" type="ORF">RGR602_PA00137</name>
</gene>
<evidence type="ECO:0000313" key="2">
    <source>
        <dbReference type="EMBL" id="AJD43482.1"/>
    </source>
</evidence>
<reference evidence="2 3" key="1">
    <citation type="submission" date="2013-11" db="EMBL/GenBank/DDBJ databases">
        <title>Complete genome sequence of Rhizobium gallicum bv. gallicum R602.</title>
        <authorList>
            <person name="Bustos P."/>
            <person name="Santamaria R.I."/>
            <person name="Lozano L."/>
            <person name="Acosta J.L."/>
            <person name="Ormeno-Orrillo E."/>
            <person name="Rogel M.A."/>
            <person name="Romero D."/>
            <person name="Cevallos M.A."/>
            <person name="Martinez-Romero E."/>
            <person name="Gonzalez V."/>
        </authorList>
    </citation>
    <scope>NUCLEOTIDE SEQUENCE [LARGE SCALE GENOMIC DNA]</scope>
    <source>
        <strain evidence="2 3">R602</strain>
        <plasmid evidence="2 3">pRgalR602a</plasmid>
    </source>
</reference>
<organism evidence="2 3">
    <name type="scientific">Rhizobium gallicum bv. gallicum R602sp</name>
    <dbReference type="NCBI Taxonomy" id="1041138"/>
    <lineage>
        <taxon>Bacteria</taxon>
        <taxon>Pseudomonadati</taxon>
        <taxon>Pseudomonadota</taxon>
        <taxon>Alphaproteobacteria</taxon>
        <taxon>Hyphomicrobiales</taxon>
        <taxon>Rhizobiaceae</taxon>
        <taxon>Rhizobium/Agrobacterium group</taxon>
        <taxon>Rhizobium</taxon>
    </lineage>
</organism>
<feature type="region of interest" description="Disordered" evidence="1">
    <location>
        <begin position="78"/>
        <end position="100"/>
    </location>
</feature>